<dbReference type="Pfam" id="PF00067">
    <property type="entry name" value="p450"/>
    <property type="match status" value="2"/>
</dbReference>
<dbReference type="SUPFAM" id="SSF48264">
    <property type="entry name" value="Cytochrome P450"/>
    <property type="match status" value="1"/>
</dbReference>
<dbReference type="InterPro" id="IPR036396">
    <property type="entry name" value="Cyt_P450_sf"/>
</dbReference>
<dbReference type="AlphaFoldDB" id="A0A9Q8L566"/>
<keyword evidence="6" id="KW-0349">Heme</keyword>
<evidence type="ECO:0000256" key="4">
    <source>
        <dbReference type="ARBA" id="ARBA00023004"/>
    </source>
</evidence>
<evidence type="ECO:0000256" key="1">
    <source>
        <dbReference type="ARBA" id="ARBA00010617"/>
    </source>
</evidence>
<proteinExistence type="inferred from homology"/>
<dbReference type="GO" id="GO:0020037">
    <property type="term" value="F:heme binding"/>
    <property type="evidence" value="ECO:0007669"/>
    <property type="project" value="InterPro"/>
</dbReference>
<dbReference type="GO" id="GO:0004497">
    <property type="term" value="F:monooxygenase activity"/>
    <property type="evidence" value="ECO:0007669"/>
    <property type="project" value="UniProtKB-KW"/>
</dbReference>
<dbReference type="PANTHER" id="PTHR46300:SF2">
    <property type="entry name" value="CYTOCHROME P450 MONOOXYGENASE ALNH-RELATED"/>
    <property type="match status" value="1"/>
</dbReference>
<dbReference type="PANTHER" id="PTHR46300">
    <property type="entry name" value="P450, PUTATIVE (EUROFUNG)-RELATED-RELATED"/>
    <property type="match status" value="1"/>
</dbReference>
<keyword evidence="3" id="KW-0560">Oxidoreductase</keyword>
<sequence>MLYDYLVRPDDHMLHPKRFSNSTIMSIVWGVRTPTPQTRHMERLYALMEIWSKVMETGATPPVDIYPLLHYLPQSIFLNWVDRATHVQKEMNHLYSDFLRDIRHRRSTVGSRGAFMDKVLESADSEKRMDGLTYSDHELWFMGGTLTEGGSDTTASIVTAFMQAMVAYPDVQRKAQAEIDAVIGPDRSPTWQDYKRLPYVAQCVKETMRSRPVTPLAFPHALAEDDWVDGMFLPKVRMCIACPRSQRNDCRCLHGIMIQGTVIIVNAWGLHNDPKRFPSPEHFDPDHFKDMTTPAPELANGRYESRDHYGYGTGRRFCPGAHLAERNLFLAMSKLLWAFNIGPGKNGVPDTSPVTGYCEGFLVCANDFDVSFDIRGGRAENDSEGA</sequence>
<dbReference type="GeneID" id="71981619"/>
<organism evidence="7 8">
    <name type="scientific">Passalora fulva</name>
    <name type="common">Tomato leaf mold</name>
    <name type="synonym">Cladosporium fulvum</name>
    <dbReference type="NCBI Taxonomy" id="5499"/>
    <lineage>
        <taxon>Eukaryota</taxon>
        <taxon>Fungi</taxon>
        <taxon>Dikarya</taxon>
        <taxon>Ascomycota</taxon>
        <taxon>Pezizomycotina</taxon>
        <taxon>Dothideomycetes</taxon>
        <taxon>Dothideomycetidae</taxon>
        <taxon>Mycosphaerellales</taxon>
        <taxon>Mycosphaerellaceae</taxon>
        <taxon>Fulvia</taxon>
    </lineage>
</organism>
<reference evidence="7" key="1">
    <citation type="submission" date="2021-12" db="EMBL/GenBank/DDBJ databases">
        <authorList>
            <person name="Zaccaron A."/>
            <person name="Stergiopoulos I."/>
        </authorList>
    </citation>
    <scope>NUCLEOTIDE SEQUENCE</scope>
    <source>
        <strain evidence="7">Race5_Kim</strain>
    </source>
</reference>
<dbReference type="InterPro" id="IPR001128">
    <property type="entry name" value="Cyt_P450"/>
</dbReference>
<dbReference type="InterPro" id="IPR002401">
    <property type="entry name" value="Cyt_P450_E_grp-I"/>
</dbReference>
<dbReference type="GO" id="GO:0016705">
    <property type="term" value="F:oxidoreductase activity, acting on paired donors, with incorporation or reduction of molecular oxygen"/>
    <property type="evidence" value="ECO:0007669"/>
    <property type="project" value="InterPro"/>
</dbReference>
<evidence type="ECO:0000313" key="7">
    <source>
        <dbReference type="EMBL" id="UJO11061.1"/>
    </source>
</evidence>
<name>A0A9Q8L566_PASFU</name>
<evidence type="ECO:0000256" key="2">
    <source>
        <dbReference type="ARBA" id="ARBA00022723"/>
    </source>
</evidence>
<evidence type="ECO:0000313" key="8">
    <source>
        <dbReference type="Proteomes" id="UP000756132"/>
    </source>
</evidence>
<keyword evidence="4 6" id="KW-0408">Iron</keyword>
<reference evidence="7" key="2">
    <citation type="journal article" date="2022" name="Microb. Genom.">
        <title>A chromosome-scale genome assembly of the tomato pathogen Cladosporium fulvum reveals a compartmentalized genome architecture and the presence of a dispensable chromosome.</title>
        <authorList>
            <person name="Zaccaron A.Z."/>
            <person name="Chen L.H."/>
            <person name="Samaras A."/>
            <person name="Stergiopoulos I."/>
        </authorList>
    </citation>
    <scope>NUCLEOTIDE SEQUENCE</scope>
    <source>
        <strain evidence="7">Race5_Kim</strain>
    </source>
</reference>
<dbReference type="PRINTS" id="PR00463">
    <property type="entry name" value="EP450I"/>
</dbReference>
<evidence type="ECO:0000256" key="5">
    <source>
        <dbReference type="ARBA" id="ARBA00023033"/>
    </source>
</evidence>
<comment type="similarity">
    <text evidence="1">Belongs to the cytochrome P450 family.</text>
</comment>
<gene>
    <name evidence="7" type="ORF">CLAFUR5_01741</name>
</gene>
<protein>
    <submittedName>
        <fullName evidence="7">Cytochrome P450 monooxygenase patH</fullName>
    </submittedName>
</protein>
<accession>A0A9Q8L566</accession>
<dbReference type="InterPro" id="IPR050364">
    <property type="entry name" value="Cytochrome_P450_fung"/>
</dbReference>
<feature type="binding site" description="axial binding residue" evidence="6">
    <location>
        <position position="318"/>
    </location>
    <ligand>
        <name>heme</name>
        <dbReference type="ChEBI" id="CHEBI:30413"/>
    </ligand>
    <ligandPart>
        <name>Fe</name>
        <dbReference type="ChEBI" id="CHEBI:18248"/>
    </ligandPart>
</feature>
<evidence type="ECO:0000256" key="3">
    <source>
        <dbReference type="ARBA" id="ARBA00023002"/>
    </source>
</evidence>
<dbReference type="Proteomes" id="UP000756132">
    <property type="component" value="Chromosome 1"/>
</dbReference>
<dbReference type="PRINTS" id="PR00385">
    <property type="entry name" value="P450"/>
</dbReference>
<keyword evidence="8" id="KW-1185">Reference proteome</keyword>
<dbReference type="OrthoDB" id="3629494at2759"/>
<keyword evidence="2 6" id="KW-0479">Metal-binding</keyword>
<evidence type="ECO:0000256" key="6">
    <source>
        <dbReference type="PIRSR" id="PIRSR602401-1"/>
    </source>
</evidence>
<dbReference type="EMBL" id="CP090163">
    <property type="protein sequence ID" value="UJO11061.1"/>
    <property type="molecule type" value="Genomic_DNA"/>
</dbReference>
<comment type="cofactor">
    <cofactor evidence="6">
        <name>heme</name>
        <dbReference type="ChEBI" id="CHEBI:30413"/>
    </cofactor>
</comment>
<dbReference type="RefSeq" id="XP_047755427.1">
    <property type="nucleotide sequence ID" value="XM_047900889.1"/>
</dbReference>
<dbReference type="KEGG" id="ffu:CLAFUR5_01741"/>
<keyword evidence="5 7" id="KW-0503">Monooxygenase</keyword>
<dbReference type="Gene3D" id="1.10.630.10">
    <property type="entry name" value="Cytochrome P450"/>
    <property type="match status" value="1"/>
</dbReference>
<dbReference type="GO" id="GO:0005506">
    <property type="term" value="F:iron ion binding"/>
    <property type="evidence" value="ECO:0007669"/>
    <property type="project" value="InterPro"/>
</dbReference>